<gene>
    <name evidence="4" type="ORF">BLS_003418</name>
    <name evidence="5" type="ORF">EG327_007075</name>
    <name evidence="3" type="ORF">EG328_009645</name>
</gene>
<proteinExistence type="inferred from homology"/>
<dbReference type="Proteomes" id="UP000447873">
    <property type="component" value="Unassembled WGS sequence"/>
</dbReference>
<dbReference type="NCBIfam" id="TIGR03429">
    <property type="entry name" value="arom_pren_DMATS"/>
    <property type="match status" value="1"/>
</dbReference>
<dbReference type="PANTHER" id="PTHR40627">
    <property type="entry name" value="INDOLE PRENYLTRANSFERASE TDIB-RELATED"/>
    <property type="match status" value="1"/>
</dbReference>
<dbReference type="InterPro" id="IPR033964">
    <property type="entry name" value="ABBA"/>
</dbReference>
<dbReference type="AlphaFoldDB" id="A0A8H3U9F5"/>
<dbReference type="EMBL" id="WNWQ01000222">
    <property type="protein sequence ID" value="KAE9973828.1"/>
    <property type="molecule type" value="Genomic_DNA"/>
</dbReference>
<dbReference type="GO" id="GO:0016765">
    <property type="term" value="F:transferase activity, transferring alkyl or aryl (other than methyl) groups"/>
    <property type="evidence" value="ECO:0007669"/>
    <property type="project" value="InterPro"/>
</dbReference>
<dbReference type="Pfam" id="PF11991">
    <property type="entry name" value="Trp_DMAT"/>
    <property type="match status" value="1"/>
</dbReference>
<dbReference type="GO" id="GO:0009820">
    <property type="term" value="P:alkaloid metabolic process"/>
    <property type="evidence" value="ECO:0007669"/>
    <property type="project" value="InterPro"/>
</dbReference>
<evidence type="ECO:0000313" key="7">
    <source>
        <dbReference type="Proteomes" id="UP000490939"/>
    </source>
</evidence>
<dbReference type="CDD" id="cd13929">
    <property type="entry name" value="PT-DMATS_CymD"/>
    <property type="match status" value="1"/>
</dbReference>
<evidence type="ECO:0000256" key="2">
    <source>
        <dbReference type="ARBA" id="ARBA00022679"/>
    </source>
</evidence>
<dbReference type="Proteomes" id="UP000490939">
    <property type="component" value="Unassembled WGS sequence"/>
</dbReference>
<dbReference type="InterPro" id="IPR017795">
    <property type="entry name" value="ABBA_NscD-like"/>
</dbReference>
<reference evidence="3 6" key="1">
    <citation type="submission" date="2018-12" db="EMBL/GenBank/DDBJ databases">
        <title>Venturia inaequalis Genome Resource.</title>
        <authorList>
            <person name="Lichtner F.J."/>
        </authorList>
    </citation>
    <scope>NUCLEOTIDE SEQUENCE [LARGE SCALE GENOMIC DNA]</scope>
    <source>
        <strain evidence="3 6">120213</strain>
        <strain evidence="4">Bline_iso_100314</strain>
        <strain evidence="5 7">DMI_063113</strain>
    </source>
</reference>
<keyword evidence="7" id="KW-1185">Reference proteome</keyword>
<name>A0A8H3U9F5_VENIN</name>
<dbReference type="EMBL" id="WNWR01000419">
    <property type="protein sequence ID" value="KAE9979257.1"/>
    <property type="molecule type" value="Genomic_DNA"/>
</dbReference>
<dbReference type="EMBL" id="WNWS01000593">
    <property type="protein sequence ID" value="KAE9965451.1"/>
    <property type="molecule type" value="Genomic_DNA"/>
</dbReference>
<evidence type="ECO:0000313" key="3">
    <source>
        <dbReference type="EMBL" id="KAE9965451.1"/>
    </source>
</evidence>
<evidence type="ECO:0000313" key="6">
    <source>
        <dbReference type="Proteomes" id="UP000447873"/>
    </source>
</evidence>
<dbReference type="SFLD" id="SFLDS00036">
    <property type="entry name" value="Aromatic_Prenyltransferase"/>
    <property type="match status" value="1"/>
</dbReference>
<dbReference type="SFLD" id="SFLDG01162">
    <property type="entry name" value="I"/>
    <property type="match status" value="1"/>
</dbReference>
<accession>A0A8H3U9F5</accession>
<dbReference type="PANTHER" id="PTHR40627:SF4">
    <property type="entry name" value="PRENYLTRANSFERASE ASQH1-RELATED"/>
    <property type="match status" value="1"/>
</dbReference>
<evidence type="ECO:0000313" key="4">
    <source>
        <dbReference type="EMBL" id="KAE9973828.1"/>
    </source>
</evidence>
<evidence type="ECO:0000256" key="1">
    <source>
        <dbReference type="ARBA" id="ARBA00010209"/>
    </source>
</evidence>
<sequence>MQEQDQYAQVLQNTMELCHYDASIRSEILDWFEESILPFIRPGPKSKWTPTLTHHNTAFEPSITTRGDGPEDKNVRITIEPISPEVSSEKDKWNQEIPLKMLEKLKEKIPTLDLDLFTHFSKALFISPKDSWPKFPQRDTPEVSPSCFLAFDIDRAKGVSGIGPKAYLFPKLKSLQTGISPGSIIEEAMTQLHDDDAFDVLSPLEMVMEYLQEPGSTLTLNDVEMIGFDLVSKERKPRVKIYARSWRNTFEAAEDVYMLGGLLPENGEQLDSLGEFWKLLFNDEHESAEWKSMPLTPLDAKDERSAFVYFFEITPGELVPEMKVYFPMWCFSTSDEDLRRRLDLFFKLKGWEGLVGEYEKDVATIFPTRDEEKKSGLHTYVSYAKGREGEDYVTVYWAGEAVQGKS</sequence>
<keyword evidence="2 3" id="KW-0808">Transferase</keyword>
<dbReference type="Proteomes" id="UP000433883">
    <property type="component" value="Unassembled WGS sequence"/>
</dbReference>
<evidence type="ECO:0000313" key="5">
    <source>
        <dbReference type="EMBL" id="KAE9979257.1"/>
    </source>
</evidence>
<comment type="similarity">
    <text evidence="1">Belongs to the tryptophan dimethylallyltransferase family.</text>
</comment>
<protein>
    <submittedName>
        <fullName evidence="3">Aromatic prenyltransferase (DMATS family)</fullName>
    </submittedName>
</protein>
<organism evidence="3 6">
    <name type="scientific">Venturia inaequalis</name>
    <name type="common">Apple scab fungus</name>
    <dbReference type="NCBI Taxonomy" id="5025"/>
    <lineage>
        <taxon>Eukaryota</taxon>
        <taxon>Fungi</taxon>
        <taxon>Dikarya</taxon>
        <taxon>Ascomycota</taxon>
        <taxon>Pezizomycotina</taxon>
        <taxon>Dothideomycetes</taxon>
        <taxon>Pleosporomycetidae</taxon>
        <taxon>Venturiales</taxon>
        <taxon>Venturiaceae</taxon>
        <taxon>Venturia</taxon>
    </lineage>
</organism>
<comment type="caution">
    <text evidence="3">The sequence shown here is derived from an EMBL/GenBank/DDBJ whole genome shotgun (WGS) entry which is preliminary data.</text>
</comment>